<evidence type="ECO:0008006" key="4">
    <source>
        <dbReference type="Google" id="ProtNLM"/>
    </source>
</evidence>
<feature type="chain" id="PRO_5045330887" description="DUF2931 family protein" evidence="1">
    <location>
        <begin position="23"/>
        <end position="251"/>
    </location>
</feature>
<protein>
    <recommendedName>
        <fullName evidence="4">DUF2931 family protein</fullName>
    </recommendedName>
</protein>
<evidence type="ECO:0000313" key="2">
    <source>
        <dbReference type="EMBL" id="MDG3585687.1"/>
    </source>
</evidence>
<sequence length="251" mass="29929">MKEFRMRIIWNVFLLVPLMTLAQEIDSRGQDNVFAFYEYKIKDGIGMKGAFNAGYKRDLEWHEAQGDDWSWIGWYVINGERRGRFIDATPDHSWVDFDNWKINGALNGKLNNIHWIPYVETPSGNYRMVLSEYSNSKGGRYKSNILQVHNIEVSIPKEGTFNEFLMSFKRYLEFFLRDIPFVWMKTVSGDGVQNYQLYVCIDRMEQMERVVNIFTQKHMPDKLWRLYTESVTLNQSEMWKYMPDLSLYPED</sequence>
<evidence type="ECO:0000256" key="1">
    <source>
        <dbReference type="SAM" id="SignalP"/>
    </source>
</evidence>
<dbReference type="RefSeq" id="WP_277899054.1">
    <property type="nucleotide sequence ID" value="NZ_JAPMUA010000002.1"/>
</dbReference>
<accession>A0ABT6FQZ0</accession>
<dbReference type="EMBL" id="JAPMUA010000002">
    <property type="protein sequence ID" value="MDG3585687.1"/>
    <property type="molecule type" value="Genomic_DNA"/>
</dbReference>
<name>A0ABT6FQZ0_9FLAO</name>
<feature type="signal peptide" evidence="1">
    <location>
        <begin position="1"/>
        <end position="22"/>
    </location>
</feature>
<evidence type="ECO:0000313" key="3">
    <source>
        <dbReference type="Proteomes" id="UP001153642"/>
    </source>
</evidence>
<keyword evidence="1" id="KW-0732">Signal</keyword>
<keyword evidence="3" id="KW-1185">Reference proteome</keyword>
<comment type="caution">
    <text evidence="2">The sequence shown here is derived from an EMBL/GenBank/DDBJ whole genome shotgun (WGS) entry which is preliminary data.</text>
</comment>
<reference evidence="2" key="1">
    <citation type="submission" date="2022-11" db="EMBL/GenBank/DDBJ databases">
        <title>High-quality draft genome sequence of Galbibacter sp. strain CMA-7.</title>
        <authorList>
            <person name="Wei L."/>
            <person name="Dong C."/>
            <person name="Shao Z."/>
        </authorList>
    </citation>
    <scope>NUCLEOTIDE SEQUENCE</scope>
    <source>
        <strain evidence="2">CMA-7</strain>
    </source>
</reference>
<dbReference type="Proteomes" id="UP001153642">
    <property type="component" value="Unassembled WGS sequence"/>
</dbReference>
<organism evidence="2 3">
    <name type="scientific">Galbibacter pacificus</name>
    <dbReference type="NCBI Taxonomy" id="2996052"/>
    <lineage>
        <taxon>Bacteria</taxon>
        <taxon>Pseudomonadati</taxon>
        <taxon>Bacteroidota</taxon>
        <taxon>Flavobacteriia</taxon>
        <taxon>Flavobacteriales</taxon>
        <taxon>Flavobacteriaceae</taxon>
        <taxon>Galbibacter</taxon>
    </lineage>
</organism>
<proteinExistence type="predicted"/>
<gene>
    <name evidence="2" type="ORF">OSR52_07375</name>
</gene>